<gene>
    <name evidence="3" type="ORF">ITJ86_13665</name>
</gene>
<dbReference type="InterPro" id="IPR026444">
    <property type="entry name" value="Secre_tail"/>
</dbReference>
<name>A0ABS0EKK5_9FLAO</name>
<dbReference type="Proteomes" id="UP000611215">
    <property type="component" value="Unassembled WGS sequence"/>
</dbReference>
<evidence type="ECO:0000313" key="4">
    <source>
        <dbReference type="Proteomes" id="UP000611215"/>
    </source>
</evidence>
<evidence type="ECO:0000256" key="1">
    <source>
        <dbReference type="ARBA" id="ARBA00022729"/>
    </source>
</evidence>
<dbReference type="EMBL" id="JADOET010000013">
    <property type="protein sequence ID" value="MBF8150954.1"/>
    <property type="molecule type" value="Genomic_DNA"/>
</dbReference>
<sequence>MKHKLLFIILFISCFKIFSQELFSPITSETFGLNNHTNRDVSYFSHVDSNENTIIIATTEKDSTFTDVLVTKIDANFNLVWQKRVSQDTNLSYDIPVKSFVNTNNETYVIGRSSFNQSLSNGLIFIIKLNENGDIIYNITIGNTDASDYRDYSYMDVDLNNDGTLSLVYNPIEFDSENLDDFVFLKVNNNGDIINSFTQEIPENGIIGKINNETFYFLTQELNDIDYSLTYNFHKIQDENNQDSFQITNSEFLSYYNNSGLSDQVKLTIDNNSNFYIAFNNIYDNDAIGKINLTKIGSNNSVSYSTTTNISNNYTLIDTFINNENENISVVNKNDDNTLQYLFVDANNTIQSLSNVENTVATGFKKNTDGSFFITTSNSNIRLFSNTLTELTVFNTSDSFELIDFSKINNETINVIGTSYSKMFPTSDYYTQLDIEVEKINSTEVINNYTYSGIGTSKAFQQRVIIDNDNNYLVLVTEKMGPEYLGIGGVNPPLNKRIIKYDSDLEMLWEVEIPNNIFNLVNHGGKDIDFFFDADNNLFLNLPRAGNNYGLGYSLYKVTPNGNIEYVNDTYVAKMFHANENYILMAEDYFMYDDTSKIYILDKVTGNLINEIEVGHEEFLEIFTIGEDYYFYTYESITNNTPDFIYLYKNGVKQFTRSLDNNYGIFPYEIDENGTLFFSTRNPPERRLNKLDIYNNYSYYLTADQIYGLKKFSNGNMFLFLNNDNTLVLDDDLNLLSNGDDLDVSNIYLMTHGDYILLGTYYDNNIRIIDNNGSVVKHLYLQSGYLHNWYSKFDNQGDVIMVGQNGNRISTFNEYGWARGFIHKFGTIENLLTIEEFETSNYNIVTLYPNPTSSILNIKISNKIVETVILFDTAGKQLKIFNNSIIDLEDFKSGIYFIKIITASKDIINKKIIKN</sequence>
<keyword evidence="4" id="KW-1185">Reference proteome</keyword>
<keyword evidence="1" id="KW-0732">Signal</keyword>
<accession>A0ABS0EKK5</accession>
<dbReference type="Pfam" id="PF18962">
    <property type="entry name" value="Por_Secre_tail"/>
    <property type="match status" value="1"/>
</dbReference>
<evidence type="ECO:0000313" key="3">
    <source>
        <dbReference type="EMBL" id="MBF8150954.1"/>
    </source>
</evidence>
<dbReference type="RefSeq" id="WP_195872212.1">
    <property type="nucleotide sequence ID" value="NZ_JADOET010000013.1"/>
</dbReference>
<proteinExistence type="predicted"/>
<dbReference type="SUPFAM" id="SSF69304">
    <property type="entry name" value="Tricorn protease N-terminal domain"/>
    <property type="match status" value="1"/>
</dbReference>
<organism evidence="3 4">
    <name type="scientific">Winogradskyella marina</name>
    <dbReference type="NCBI Taxonomy" id="2785530"/>
    <lineage>
        <taxon>Bacteria</taxon>
        <taxon>Pseudomonadati</taxon>
        <taxon>Bacteroidota</taxon>
        <taxon>Flavobacteriia</taxon>
        <taxon>Flavobacteriales</taxon>
        <taxon>Flavobacteriaceae</taxon>
        <taxon>Winogradskyella</taxon>
    </lineage>
</organism>
<feature type="domain" description="Secretion system C-terminal sorting" evidence="2">
    <location>
        <begin position="847"/>
        <end position="913"/>
    </location>
</feature>
<evidence type="ECO:0000259" key="2">
    <source>
        <dbReference type="Pfam" id="PF18962"/>
    </source>
</evidence>
<comment type="caution">
    <text evidence="3">The sequence shown here is derived from an EMBL/GenBank/DDBJ whole genome shotgun (WGS) entry which is preliminary data.</text>
</comment>
<dbReference type="NCBIfam" id="TIGR04183">
    <property type="entry name" value="Por_Secre_tail"/>
    <property type="match status" value="1"/>
</dbReference>
<reference evidence="3 4" key="1">
    <citation type="submission" date="2020-11" db="EMBL/GenBank/DDBJ databases">
        <title>Winogradskyella marina sp. nov., isolated from marine sediment.</title>
        <authorList>
            <person name="Bo J."/>
            <person name="Wang S."/>
            <person name="Song X."/>
            <person name="Du Z."/>
        </authorList>
    </citation>
    <scope>NUCLEOTIDE SEQUENCE [LARGE SCALE GENOMIC DNA]</scope>
    <source>
        <strain evidence="3 4">F6397</strain>
    </source>
</reference>
<protein>
    <submittedName>
        <fullName evidence="3">T9SS type A sorting domain-containing protein</fullName>
    </submittedName>
</protein>